<protein>
    <recommendedName>
        <fullName evidence="8">AAA+ ATPase domain-containing protein</fullName>
    </recommendedName>
</protein>
<proteinExistence type="inferred from homology"/>
<dbReference type="Pfam" id="PF00004">
    <property type="entry name" value="AAA"/>
    <property type="match status" value="1"/>
</dbReference>
<dbReference type="Pfam" id="PF25568">
    <property type="entry name" value="AAA_lid_At3g28540"/>
    <property type="match status" value="1"/>
</dbReference>
<dbReference type="SMART" id="SM00382">
    <property type="entry name" value="AAA"/>
    <property type="match status" value="1"/>
</dbReference>
<keyword evidence="4" id="KW-0460">Magnesium</keyword>
<gene>
    <name evidence="9" type="ORF">OSB04_030464</name>
</gene>
<dbReference type="InterPro" id="IPR003593">
    <property type="entry name" value="AAA+_ATPase"/>
</dbReference>
<dbReference type="EMBL" id="JARYMX010000008">
    <property type="protein sequence ID" value="KAJ9537731.1"/>
    <property type="molecule type" value="Genomic_DNA"/>
</dbReference>
<dbReference type="GO" id="GO:0016887">
    <property type="term" value="F:ATP hydrolysis activity"/>
    <property type="evidence" value="ECO:0007669"/>
    <property type="project" value="InterPro"/>
</dbReference>
<dbReference type="InterPro" id="IPR058017">
    <property type="entry name" value="At3g28540-like_C"/>
</dbReference>
<dbReference type="Gene3D" id="6.10.280.40">
    <property type="match status" value="1"/>
</dbReference>
<dbReference type="InterPro" id="IPR025753">
    <property type="entry name" value="AAA_N_dom"/>
</dbReference>
<name>A0AA38SJW9_9ASTR</name>
<evidence type="ECO:0000256" key="1">
    <source>
        <dbReference type="ARBA" id="ARBA00001946"/>
    </source>
</evidence>
<evidence type="ECO:0000256" key="6">
    <source>
        <dbReference type="SAM" id="MobiDB-lite"/>
    </source>
</evidence>
<feature type="region of interest" description="Disordered" evidence="6">
    <location>
        <begin position="309"/>
        <end position="336"/>
    </location>
</feature>
<dbReference type="SUPFAM" id="SSF52540">
    <property type="entry name" value="P-loop containing nucleoside triphosphate hydrolases"/>
    <property type="match status" value="1"/>
</dbReference>
<evidence type="ECO:0000313" key="9">
    <source>
        <dbReference type="EMBL" id="KAJ9537731.1"/>
    </source>
</evidence>
<dbReference type="Proteomes" id="UP001172457">
    <property type="component" value="Chromosome 8"/>
</dbReference>
<evidence type="ECO:0000256" key="3">
    <source>
        <dbReference type="ARBA" id="ARBA00022801"/>
    </source>
</evidence>
<dbReference type="InterPro" id="IPR003959">
    <property type="entry name" value="ATPase_AAA_core"/>
</dbReference>
<comment type="cofactor">
    <cofactor evidence="1">
        <name>Mg(2+)</name>
        <dbReference type="ChEBI" id="CHEBI:18420"/>
    </cofactor>
</comment>
<organism evidence="9 10">
    <name type="scientific">Centaurea solstitialis</name>
    <name type="common">yellow star-thistle</name>
    <dbReference type="NCBI Taxonomy" id="347529"/>
    <lineage>
        <taxon>Eukaryota</taxon>
        <taxon>Viridiplantae</taxon>
        <taxon>Streptophyta</taxon>
        <taxon>Embryophyta</taxon>
        <taxon>Tracheophyta</taxon>
        <taxon>Spermatophyta</taxon>
        <taxon>Magnoliopsida</taxon>
        <taxon>eudicotyledons</taxon>
        <taxon>Gunneridae</taxon>
        <taxon>Pentapetalae</taxon>
        <taxon>asterids</taxon>
        <taxon>campanulids</taxon>
        <taxon>Asterales</taxon>
        <taxon>Asteraceae</taxon>
        <taxon>Carduoideae</taxon>
        <taxon>Cardueae</taxon>
        <taxon>Centaureinae</taxon>
        <taxon>Centaurea</taxon>
    </lineage>
</organism>
<dbReference type="PANTHER" id="PTHR23070">
    <property type="entry name" value="BCS1 AAA-TYPE ATPASE"/>
    <property type="match status" value="1"/>
</dbReference>
<evidence type="ECO:0000256" key="4">
    <source>
        <dbReference type="ARBA" id="ARBA00022842"/>
    </source>
</evidence>
<feature type="signal peptide" evidence="7">
    <location>
        <begin position="1"/>
        <end position="27"/>
    </location>
</feature>
<dbReference type="GO" id="GO:0005524">
    <property type="term" value="F:ATP binding"/>
    <property type="evidence" value="ECO:0007669"/>
    <property type="project" value="InterPro"/>
</dbReference>
<dbReference type="Gene3D" id="3.40.50.300">
    <property type="entry name" value="P-loop containing nucleotide triphosphate hydrolases"/>
    <property type="match status" value="1"/>
</dbReference>
<keyword evidence="3" id="KW-0378">Hydrolase</keyword>
<reference evidence="9" key="1">
    <citation type="submission" date="2023-03" db="EMBL/GenBank/DDBJ databases">
        <title>Chromosome-scale reference genome and RAD-based genetic map of yellow starthistle (Centaurea solstitialis) reveal putative structural variation and QTLs associated with invader traits.</title>
        <authorList>
            <person name="Reatini B."/>
            <person name="Cang F.A."/>
            <person name="Jiang Q."/>
            <person name="Mckibben M.T.W."/>
            <person name="Barker M.S."/>
            <person name="Rieseberg L.H."/>
            <person name="Dlugosch K.M."/>
        </authorList>
    </citation>
    <scope>NUCLEOTIDE SEQUENCE</scope>
    <source>
        <strain evidence="9">CAN-66</strain>
        <tissue evidence="9">Leaf</tissue>
    </source>
</reference>
<evidence type="ECO:0000256" key="7">
    <source>
        <dbReference type="SAM" id="SignalP"/>
    </source>
</evidence>
<evidence type="ECO:0000256" key="2">
    <source>
        <dbReference type="ARBA" id="ARBA00007448"/>
    </source>
</evidence>
<evidence type="ECO:0000259" key="8">
    <source>
        <dbReference type="SMART" id="SM00382"/>
    </source>
</evidence>
<evidence type="ECO:0000256" key="5">
    <source>
        <dbReference type="ARBA" id="ARBA00049360"/>
    </source>
</evidence>
<dbReference type="GO" id="GO:0006950">
    <property type="term" value="P:response to stress"/>
    <property type="evidence" value="ECO:0007669"/>
    <property type="project" value="UniProtKB-ARBA"/>
</dbReference>
<feature type="chain" id="PRO_5041341846" description="AAA+ ATPase domain-containing protein" evidence="7">
    <location>
        <begin position="28"/>
        <end position="462"/>
    </location>
</feature>
<keyword evidence="7" id="KW-0732">Signal</keyword>
<comment type="caution">
    <text evidence="9">The sequence shown here is derived from an EMBL/GenBank/DDBJ whole genome shotgun (WGS) entry which is preliminary data.</text>
</comment>
<evidence type="ECO:0000313" key="10">
    <source>
        <dbReference type="Proteomes" id="UP001172457"/>
    </source>
</evidence>
<dbReference type="InterPro" id="IPR050747">
    <property type="entry name" value="Mitochondrial_chaperone_BCS1"/>
</dbReference>
<accession>A0AA38SJW9</accession>
<dbReference type="Pfam" id="PF14363">
    <property type="entry name" value="AAA_assoc"/>
    <property type="match status" value="1"/>
</dbReference>
<feature type="domain" description="AAA+ ATPase" evidence="8">
    <location>
        <begin position="235"/>
        <end position="390"/>
    </location>
</feature>
<sequence>MMKMMTQLWSTMAGLMFFTVTFRQCNPKEFLGEIQTYLNKLLVYLNPYIEITFHEHQENSWYERSKAYAYIQRYLSTHSSKSIKKFKANVGKDCESVVLSIDDYQEVTDEFNGVKVWWTSGKTTLHSNNDDLEKRYYKLTCKRRHRDFVTKVYMQHVLDEGKAIRVRTRQRKLYTNNKSENWYGYQRTMWSHVVFEHPSTFDTLAMDPKKKKEILNDLITFSRSKDYYKKEGKSWKRGYLINGPPGTGKSSMIAAMANFLEYDIYNLELAFVKDNTELRKLLINTSSKSIIVIEDIDCLFDLMGQRKEKKEGSKEEEKDPIATKAKAEKDRDKKGSEGTLSGLLNFIDELWSTCGSERLIVLTTNYVENLGLSLTRKGRMDMHIEMSYCCYETFKVLAKNYLNVESHELFATIGRLLEESNITPADVAENLMPKSDEDNVETCLNKLIKSLEDAKGEAKLET</sequence>
<dbReference type="InterPro" id="IPR027417">
    <property type="entry name" value="P-loop_NTPase"/>
</dbReference>
<keyword evidence="10" id="KW-1185">Reference proteome</keyword>
<comment type="catalytic activity">
    <reaction evidence="5">
        <text>ATP + H2O = ADP + phosphate + H(+)</text>
        <dbReference type="Rhea" id="RHEA:13065"/>
        <dbReference type="ChEBI" id="CHEBI:15377"/>
        <dbReference type="ChEBI" id="CHEBI:15378"/>
        <dbReference type="ChEBI" id="CHEBI:30616"/>
        <dbReference type="ChEBI" id="CHEBI:43474"/>
        <dbReference type="ChEBI" id="CHEBI:456216"/>
    </reaction>
</comment>
<dbReference type="AlphaFoldDB" id="A0AA38SJW9"/>
<comment type="similarity">
    <text evidence="2">Belongs to the AAA ATPase family. BCS1 subfamily.</text>
</comment>